<feature type="compositionally biased region" description="Basic and acidic residues" evidence="1">
    <location>
        <begin position="13"/>
        <end position="24"/>
    </location>
</feature>
<evidence type="ECO:0000256" key="1">
    <source>
        <dbReference type="SAM" id="MobiDB-lite"/>
    </source>
</evidence>
<feature type="region of interest" description="Disordered" evidence="1">
    <location>
        <begin position="73"/>
        <end position="121"/>
    </location>
</feature>
<organism evidence="2 3">
    <name type="scientific">Streptomyces salyersiae</name>
    <dbReference type="NCBI Taxonomy" id="3075530"/>
    <lineage>
        <taxon>Bacteria</taxon>
        <taxon>Bacillati</taxon>
        <taxon>Actinomycetota</taxon>
        <taxon>Actinomycetes</taxon>
        <taxon>Kitasatosporales</taxon>
        <taxon>Streptomycetaceae</taxon>
        <taxon>Streptomyces</taxon>
    </lineage>
</organism>
<sequence>MRPSWRAAPEPGDGDRGRRHDFVREQPQAPRDPGTGCRWDRRIPLAVGYRMGLPDEEGALLVDPYFGTLRPGRRPVPGEYLVSEGRGSRTSAPGDAPTGRCPNTPASPTAPKRSAPARAIGPGLWQDGRRLVYVGRGDDVLWEDRSDCRAFVQPVKGSTVSYFAEGQSVWLGAVRKG</sequence>
<comment type="caution">
    <text evidence="2">The sequence shown here is derived from an EMBL/GenBank/DDBJ whole genome shotgun (WGS) entry which is preliminary data.</text>
</comment>
<protein>
    <submittedName>
        <fullName evidence="2">Uncharacterized protein</fullName>
    </submittedName>
</protein>
<gene>
    <name evidence="2" type="ORF">RM649_26275</name>
</gene>
<proteinExistence type="predicted"/>
<dbReference type="EMBL" id="JAVREX010000013">
    <property type="protein sequence ID" value="MDT0431134.1"/>
    <property type="molecule type" value="Genomic_DNA"/>
</dbReference>
<reference evidence="3" key="1">
    <citation type="submission" date="2023-07" db="EMBL/GenBank/DDBJ databases">
        <title>30 novel species of actinomycetes from the DSMZ collection.</title>
        <authorList>
            <person name="Nouioui I."/>
        </authorList>
    </citation>
    <scope>NUCLEOTIDE SEQUENCE [LARGE SCALE GENOMIC DNA]</scope>
    <source>
        <strain evidence="3">DSM 41770</strain>
    </source>
</reference>
<dbReference type="Proteomes" id="UP001183777">
    <property type="component" value="Unassembled WGS sequence"/>
</dbReference>
<evidence type="ECO:0000313" key="3">
    <source>
        <dbReference type="Proteomes" id="UP001183777"/>
    </source>
</evidence>
<dbReference type="RefSeq" id="WP_200694369.1">
    <property type="nucleotide sequence ID" value="NZ_JAVREX010000013.1"/>
</dbReference>
<feature type="region of interest" description="Disordered" evidence="1">
    <location>
        <begin position="1"/>
        <end position="39"/>
    </location>
</feature>
<evidence type="ECO:0000313" key="2">
    <source>
        <dbReference type="EMBL" id="MDT0431134.1"/>
    </source>
</evidence>
<keyword evidence="3" id="KW-1185">Reference proteome</keyword>
<accession>A0ABU2RT68</accession>
<name>A0ABU2RT68_9ACTN</name>